<protein>
    <recommendedName>
        <fullName evidence="4">VWFA domain-containing protein</fullName>
    </recommendedName>
</protein>
<dbReference type="Proteomes" id="UP000193944">
    <property type="component" value="Unassembled WGS sequence"/>
</dbReference>
<reference evidence="2 3" key="1">
    <citation type="submission" date="2016-08" db="EMBL/GenBank/DDBJ databases">
        <title>A Parts List for Fungal Cellulosomes Revealed by Comparative Genomics.</title>
        <authorList>
            <consortium name="DOE Joint Genome Institute"/>
            <person name="Haitjema C.H."/>
            <person name="Gilmore S.P."/>
            <person name="Henske J.K."/>
            <person name="Solomon K.V."/>
            <person name="De Groot R."/>
            <person name="Kuo A."/>
            <person name="Mondo S.J."/>
            <person name="Salamov A.A."/>
            <person name="Labutti K."/>
            <person name="Zhao Z."/>
            <person name="Chiniquy J."/>
            <person name="Barry K."/>
            <person name="Brewer H.M."/>
            <person name="Purvine S.O."/>
            <person name="Wright A.T."/>
            <person name="Boxma B."/>
            <person name="Van Alen T."/>
            <person name="Hackstein J.H."/>
            <person name="Baker S.E."/>
            <person name="Grigoriev I.V."/>
            <person name="O'Malley M.A."/>
        </authorList>
    </citation>
    <scope>NUCLEOTIDE SEQUENCE [LARGE SCALE GENOMIC DNA]</scope>
    <source>
        <strain evidence="2 3">S4</strain>
    </source>
</reference>
<gene>
    <name evidence="2" type="ORF">BCR32DRAFT_305213</name>
</gene>
<evidence type="ECO:0000256" key="1">
    <source>
        <dbReference type="SAM" id="SignalP"/>
    </source>
</evidence>
<dbReference type="InterPro" id="IPR036465">
    <property type="entry name" value="vWFA_dom_sf"/>
</dbReference>
<keyword evidence="3" id="KW-1185">Reference proteome</keyword>
<evidence type="ECO:0008006" key="4">
    <source>
        <dbReference type="Google" id="ProtNLM"/>
    </source>
</evidence>
<dbReference type="AlphaFoldDB" id="A0A1Y1WIS4"/>
<reference evidence="2 3" key="2">
    <citation type="submission" date="2016-08" db="EMBL/GenBank/DDBJ databases">
        <title>Pervasive Adenine N6-methylation of Active Genes in Fungi.</title>
        <authorList>
            <consortium name="DOE Joint Genome Institute"/>
            <person name="Mondo S.J."/>
            <person name="Dannebaum R.O."/>
            <person name="Kuo R.C."/>
            <person name="Labutti K."/>
            <person name="Haridas S."/>
            <person name="Kuo A."/>
            <person name="Salamov A."/>
            <person name="Ahrendt S.R."/>
            <person name="Lipzen A."/>
            <person name="Sullivan W."/>
            <person name="Andreopoulos W.B."/>
            <person name="Clum A."/>
            <person name="Lindquist E."/>
            <person name="Daum C."/>
            <person name="Ramamoorthy G.K."/>
            <person name="Gryganskyi A."/>
            <person name="Culley D."/>
            <person name="Magnuson J.K."/>
            <person name="James T.Y."/>
            <person name="O'Malley M.A."/>
            <person name="Stajich J.E."/>
            <person name="Spatafora J.W."/>
            <person name="Visel A."/>
            <person name="Grigoriev I.V."/>
        </authorList>
    </citation>
    <scope>NUCLEOTIDE SEQUENCE [LARGE SCALE GENOMIC DNA]</scope>
    <source>
        <strain evidence="2 3">S4</strain>
    </source>
</reference>
<feature type="signal peptide" evidence="1">
    <location>
        <begin position="1"/>
        <end position="19"/>
    </location>
</feature>
<name>A0A1Y1WIS4_9FUNG</name>
<accession>A0A1Y1WIS4</accession>
<dbReference type="SUPFAM" id="SSF53300">
    <property type="entry name" value="vWA-like"/>
    <property type="match status" value="1"/>
</dbReference>
<evidence type="ECO:0000313" key="3">
    <source>
        <dbReference type="Proteomes" id="UP000193944"/>
    </source>
</evidence>
<evidence type="ECO:0000313" key="2">
    <source>
        <dbReference type="EMBL" id="ORX73439.1"/>
    </source>
</evidence>
<sequence length="320" mass="36648">MNKLLLIILIISNLTYIKACTSICGYKYGHLFGSCEDDGCCINGLCYSKKLIKQEVNIYAVIDATDRMKENNTKIQNVMKKIRNKLSNIGALYYNEFNNEKVSNTYEGYIRLKDCGNKMTFKKRDFDEYNSDYKYDEINDGNFNLDEDEEASFESKANNIPMESALKIGCNYLITNSKKEKKVLLFINSGFPYYSKAVTSGDKNKWTTEIMKNMGNIATKCKNNGVDIYVLNVNEKADINKKLNIKNGKITINVENNVIDNSLSNEFMQVLSSNYKITNISNTETKLEYTIKKVNSNYYTDVKHVINSNGDWSVTNESCY</sequence>
<feature type="chain" id="PRO_5013322256" description="VWFA domain-containing protein" evidence="1">
    <location>
        <begin position="20"/>
        <end position="320"/>
    </location>
</feature>
<comment type="caution">
    <text evidence="2">The sequence shown here is derived from an EMBL/GenBank/DDBJ whole genome shotgun (WGS) entry which is preliminary data.</text>
</comment>
<proteinExistence type="predicted"/>
<organism evidence="2 3">
    <name type="scientific">Anaeromyces robustus</name>
    <dbReference type="NCBI Taxonomy" id="1754192"/>
    <lineage>
        <taxon>Eukaryota</taxon>
        <taxon>Fungi</taxon>
        <taxon>Fungi incertae sedis</taxon>
        <taxon>Chytridiomycota</taxon>
        <taxon>Chytridiomycota incertae sedis</taxon>
        <taxon>Neocallimastigomycetes</taxon>
        <taxon>Neocallimastigales</taxon>
        <taxon>Neocallimastigaceae</taxon>
        <taxon>Anaeromyces</taxon>
    </lineage>
</organism>
<dbReference type="EMBL" id="MCFG01000388">
    <property type="protein sequence ID" value="ORX73439.1"/>
    <property type="molecule type" value="Genomic_DNA"/>
</dbReference>
<keyword evidence="1" id="KW-0732">Signal</keyword>